<name>A0A7V2T2G7_LEUMU</name>
<evidence type="ECO:0000313" key="1">
    <source>
        <dbReference type="EMBL" id="HFC92111.1"/>
    </source>
</evidence>
<protein>
    <submittedName>
        <fullName evidence="1">Uncharacterized protein</fullName>
    </submittedName>
</protein>
<dbReference type="AlphaFoldDB" id="A0A7V2T2G7"/>
<proteinExistence type="predicted"/>
<dbReference type="Pfam" id="PF12974">
    <property type="entry name" value="Phosphonate-bd"/>
    <property type="match status" value="1"/>
</dbReference>
<accession>A0A7V2T2G7</accession>
<comment type="caution">
    <text evidence="1">The sequence shown here is derived from an EMBL/GenBank/DDBJ whole genome shotgun (WGS) entry which is preliminary data.</text>
</comment>
<dbReference type="EMBL" id="DRMS01000188">
    <property type="protein sequence ID" value="HFC92111.1"/>
    <property type="molecule type" value="Genomic_DNA"/>
</dbReference>
<organism evidence="1">
    <name type="scientific">Leucothrix mucor</name>
    <dbReference type="NCBI Taxonomy" id="45248"/>
    <lineage>
        <taxon>Bacteria</taxon>
        <taxon>Pseudomonadati</taxon>
        <taxon>Pseudomonadota</taxon>
        <taxon>Gammaproteobacteria</taxon>
        <taxon>Thiotrichales</taxon>
        <taxon>Thiotrichaceae</taxon>
        <taxon>Leucothrix</taxon>
    </lineage>
</organism>
<gene>
    <name evidence="1" type="ORF">ENJ51_04790</name>
</gene>
<dbReference type="Proteomes" id="UP000885750">
    <property type="component" value="Unassembled WGS sequence"/>
</dbReference>
<reference evidence="1" key="1">
    <citation type="journal article" date="2020" name="mSystems">
        <title>Genome- and Community-Level Interaction Insights into Carbon Utilization and Element Cycling Functions of Hydrothermarchaeota in Hydrothermal Sediment.</title>
        <authorList>
            <person name="Zhou Z."/>
            <person name="Liu Y."/>
            <person name="Xu W."/>
            <person name="Pan J."/>
            <person name="Luo Z.H."/>
            <person name="Li M."/>
        </authorList>
    </citation>
    <scope>NUCLEOTIDE SEQUENCE [LARGE SCALE GENOMIC DNA]</scope>
    <source>
        <strain evidence="1">HyVt-493</strain>
    </source>
</reference>
<sequence>MTTIKLMVCPHDTAKNPENWYKLALYLTKNVGSSVIFKQSIDFPDFHQQLMNGELIYANPQDSVQLIKEHGYLPIARPSNLSDEIVFVANKNFSNPKMTDLTGSTISSVGSMMVTKIGMIHLQKNDIRPAKINSKKSWMAVVKSIFRCEVDYAMIYKDFYDSLTEMSKSGLQKIGETKNGEIHHNVLISPELKDSAQAVQTCLLNMHKNNNYGQEVLTALNIKTFIGVNSDEILKFENLHISQKINDYGLKSINSSRSTSRWDS</sequence>